<dbReference type="OrthoDB" id="9763983at2"/>
<protein>
    <recommendedName>
        <fullName evidence="8">Probable malate:quinone oxidoreductase</fullName>
        <ecNumber evidence="8">1.1.5.4</ecNumber>
    </recommendedName>
    <alternativeName>
        <fullName evidence="8">MQO</fullName>
    </alternativeName>
    <alternativeName>
        <fullName evidence="8">Malate dehydrogenase [quinone]</fullName>
    </alternativeName>
</protein>
<dbReference type="InterPro" id="IPR036188">
    <property type="entry name" value="FAD/NAD-bd_sf"/>
</dbReference>
<evidence type="ECO:0000256" key="8">
    <source>
        <dbReference type="HAMAP-Rule" id="MF_00212"/>
    </source>
</evidence>
<dbReference type="PANTHER" id="PTHR43104:SF2">
    <property type="entry name" value="L-2-HYDROXYGLUTARATE DEHYDROGENASE, MITOCHONDRIAL"/>
    <property type="match status" value="1"/>
</dbReference>
<comment type="cofactor">
    <cofactor evidence="2 8">
        <name>FAD</name>
        <dbReference type="ChEBI" id="CHEBI:57692"/>
    </cofactor>
</comment>
<dbReference type="InterPro" id="IPR006231">
    <property type="entry name" value="MQO"/>
</dbReference>
<sequence>MSATLGALVKSLEPDWSISLFERLSGPARESSDPWNNAGTGHSALCELNYTPQRTDGSVDVSKAITVNQQFQLSRQFWAHGVTQGFLGDPASFINAVPHVSFVRGDADAAYLKARHEALVDNPLFAGIEYLDDRDEIARRLPLMSAGRSDDETLALNWSDGGTDVDFGSLTRQLLGHLADGGAELNYEHEVRNLKQNADSTWTVTVKDTRTGQKTRVNARFVFVGAGGGALHLLQKSGIPEIRGFGGFPVSGQFLRTTNADLAAGHHAKVYGKPPVGAPPMSVPHLDTRVVDGQASLMFGPYAGFSPRFLKEGHLTDLVRSVKPNNLFSMLGVGLNSMPLTVYLVKELLKSRDQRVEGLLEFAPSIDGDDFELITAGQRVQTIRRNGISGTLEFGTCAVRHRDGTIAGLLGASPGASTAVAAMVDVLETCFPDRLAAWRPRLVDMMPSYGTDLMQDTSLLADLRRWSDKTLRLVPDDHTDA</sequence>
<comment type="pathway">
    <text evidence="3 8">Carbohydrate metabolism; tricarboxylic acid cycle; oxaloacetate from (S)-malate (quinone route): step 1/1.</text>
</comment>
<evidence type="ECO:0000256" key="7">
    <source>
        <dbReference type="ARBA" id="ARBA00023002"/>
    </source>
</evidence>
<reference evidence="9" key="1">
    <citation type="submission" date="2019-09" db="EMBL/GenBank/DDBJ databases">
        <authorList>
            <person name="Li J."/>
        </authorList>
    </citation>
    <scope>NUCLEOTIDE SEQUENCE [LARGE SCALE GENOMIC DNA]</scope>
    <source>
        <strain evidence="9">NRBC 14897</strain>
    </source>
</reference>
<dbReference type="GO" id="GO:0008924">
    <property type="term" value="F:L-malate dehydrogenase (quinone) activity"/>
    <property type="evidence" value="ECO:0007669"/>
    <property type="project" value="UniProtKB-UniRule"/>
</dbReference>
<comment type="catalytic activity">
    <reaction evidence="1 8">
        <text>(S)-malate + a quinone = a quinol + oxaloacetate</text>
        <dbReference type="Rhea" id="RHEA:46012"/>
        <dbReference type="ChEBI" id="CHEBI:15589"/>
        <dbReference type="ChEBI" id="CHEBI:16452"/>
        <dbReference type="ChEBI" id="CHEBI:24646"/>
        <dbReference type="ChEBI" id="CHEBI:132124"/>
        <dbReference type="EC" id="1.1.5.4"/>
    </reaction>
</comment>
<dbReference type="UniPathway" id="UPA00223">
    <property type="reaction ID" value="UER01008"/>
</dbReference>
<gene>
    <name evidence="8 9" type="primary">mqo</name>
    <name evidence="9" type="ORF">ESP62_017965</name>
</gene>
<comment type="similarity">
    <text evidence="8">Belongs to the MQO family.</text>
</comment>
<keyword evidence="10" id="KW-1185">Reference proteome</keyword>
<dbReference type="NCBIfam" id="NF003606">
    <property type="entry name" value="PRK05257.2-1"/>
    <property type="match status" value="1"/>
</dbReference>
<dbReference type="Pfam" id="PF06039">
    <property type="entry name" value="Mqo"/>
    <property type="match status" value="1"/>
</dbReference>
<dbReference type="EMBL" id="SDPP02000006">
    <property type="protein sequence ID" value="KAA1373110.1"/>
    <property type="molecule type" value="Genomic_DNA"/>
</dbReference>
<organism evidence="9 10">
    <name type="scientific">Aeromicrobium fastidiosum</name>
    <dbReference type="NCBI Taxonomy" id="52699"/>
    <lineage>
        <taxon>Bacteria</taxon>
        <taxon>Bacillati</taxon>
        <taxon>Actinomycetota</taxon>
        <taxon>Actinomycetes</taxon>
        <taxon>Propionibacteriales</taxon>
        <taxon>Nocardioidaceae</taxon>
        <taxon>Aeromicrobium</taxon>
    </lineage>
</organism>
<dbReference type="Gene3D" id="3.50.50.60">
    <property type="entry name" value="FAD/NAD(P)-binding domain"/>
    <property type="match status" value="1"/>
</dbReference>
<evidence type="ECO:0000256" key="5">
    <source>
        <dbReference type="ARBA" id="ARBA00022630"/>
    </source>
</evidence>
<accession>A0A641AHU7</accession>
<dbReference type="PANTHER" id="PTHR43104">
    <property type="entry name" value="L-2-HYDROXYGLUTARATE DEHYDROGENASE, MITOCHONDRIAL"/>
    <property type="match status" value="1"/>
</dbReference>
<keyword evidence="6 8" id="KW-0274">FAD</keyword>
<evidence type="ECO:0000256" key="6">
    <source>
        <dbReference type="ARBA" id="ARBA00022827"/>
    </source>
</evidence>
<dbReference type="Proteomes" id="UP001515100">
    <property type="component" value="Unassembled WGS sequence"/>
</dbReference>
<evidence type="ECO:0000256" key="1">
    <source>
        <dbReference type="ARBA" id="ARBA00001139"/>
    </source>
</evidence>
<evidence type="ECO:0000256" key="3">
    <source>
        <dbReference type="ARBA" id="ARBA00005012"/>
    </source>
</evidence>
<dbReference type="GO" id="GO:0006099">
    <property type="term" value="P:tricarboxylic acid cycle"/>
    <property type="evidence" value="ECO:0007669"/>
    <property type="project" value="UniProtKB-UniRule"/>
</dbReference>
<dbReference type="NCBIfam" id="TIGR01320">
    <property type="entry name" value="mal_quin_oxido"/>
    <property type="match status" value="1"/>
</dbReference>
<keyword evidence="7 8" id="KW-0560">Oxidoreductase</keyword>
<dbReference type="NCBIfam" id="NF003611">
    <property type="entry name" value="PRK05257.3-2"/>
    <property type="match status" value="1"/>
</dbReference>
<dbReference type="EC" id="1.1.5.4" evidence="8"/>
<dbReference type="SUPFAM" id="SSF51905">
    <property type="entry name" value="FAD/NAD(P)-binding domain"/>
    <property type="match status" value="1"/>
</dbReference>
<evidence type="ECO:0000256" key="2">
    <source>
        <dbReference type="ARBA" id="ARBA00001974"/>
    </source>
</evidence>
<evidence type="ECO:0000313" key="10">
    <source>
        <dbReference type="Proteomes" id="UP001515100"/>
    </source>
</evidence>
<name>A0A641AHU7_9ACTN</name>
<keyword evidence="4 8" id="KW-0816">Tricarboxylic acid cycle</keyword>
<dbReference type="AlphaFoldDB" id="A0A641AHU7"/>
<dbReference type="Gene3D" id="3.30.9.10">
    <property type="entry name" value="D-Amino Acid Oxidase, subunit A, domain 2"/>
    <property type="match status" value="1"/>
</dbReference>
<proteinExistence type="inferred from homology"/>
<evidence type="ECO:0000313" key="9">
    <source>
        <dbReference type="EMBL" id="KAA1373110.1"/>
    </source>
</evidence>
<comment type="caution">
    <text evidence="9">The sequence shown here is derived from an EMBL/GenBank/DDBJ whole genome shotgun (WGS) entry which is preliminary data.</text>
</comment>
<dbReference type="GO" id="GO:0047545">
    <property type="term" value="F:(S)-2-hydroxyglutarate dehydrogenase activity"/>
    <property type="evidence" value="ECO:0007669"/>
    <property type="project" value="TreeGrafter"/>
</dbReference>
<evidence type="ECO:0000256" key="4">
    <source>
        <dbReference type="ARBA" id="ARBA00022532"/>
    </source>
</evidence>
<dbReference type="HAMAP" id="MF_00212">
    <property type="entry name" value="MQO"/>
    <property type="match status" value="1"/>
</dbReference>
<keyword evidence="5 8" id="KW-0285">Flavoprotein</keyword>